<comment type="caution">
    <text evidence="4">The sequence shown here is derived from an EMBL/GenBank/DDBJ whole genome shotgun (WGS) entry which is preliminary data.</text>
</comment>
<reference evidence="4" key="2">
    <citation type="submission" date="2021-09" db="EMBL/GenBank/DDBJ databases">
        <authorList>
            <person name="Gilroy R."/>
        </authorList>
    </citation>
    <scope>NUCLEOTIDE SEQUENCE</scope>
    <source>
        <strain evidence="4">ChiGjej3B3-7470</strain>
    </source>
</reference>
<feature type="domain" description="PepSY" evidence="3">
    <location>
        <begin position="145"/>
        <end position="193"/>
    </location>
</feature>
<sequence length="200" mass="20281">MLLRRTALAITVTVALAASACAADPEPVASEPALEVTPSTAASTEAPSPVPTDAVDPAGGGGTQINVDELNAWALAAIATAEESAGGAALKIDDDNDDQVWEVDVLSGDKVVEITVDREGLTIVDTQDDGAADEDDRAAAGDLVKAINAALASTPGALDNAELDEEDGAAVWKVELDRTNAGDDVEIRVDASTFQATVDG</sequence>
<dbReference type="Proteomes" id="UP000712713">
    <property type="component" value="Unassembled WGS sequence"/>
</dbReference>
<dbReference type="PROSITE" id="PS51257">
    <property type="entry name" value="PROKAR_LIPOPROTEIN"/>
    <property type="match status" value="1"/>
</dbReference>
<feature type="chain" id="PRO_5039218693" evidence="2">
    <location>
        <begin position="23"/>
        <end position="200"/>
    </location>
</feature>
<accession>A0A921JQP0</accession>
<evidence type="ECO:0000313" key="4">
    <source>
        <dbReference type="EMBL" id="HJE51276.1"/>
    </source>
</evidence>
<proteinExistence type="predicted"/>
<evidence type="ECO:0000259" key="3">
    <source>
        <dbReference type="Pfam" id="PF03413"/>
    </source>
</evidence>
<dbReference type="AlphaFoldDB" id="A0A921JQP0"/>
<dbReference type="Gene3D" id="3.10.450.40">
    <property type="match status" value="1"/>
</dbReference>
<feature type="signal peptide" evidence="2">
    <location>
        <begin position="1"/>
        <end position="22"/>
    </location>
</feature>
<keyword evidence="2" id="KW-0732">Signal</keyword>
<feature type="compositionally biased region" description="Polar residues" evidence="1">
    <location>
        <begin position="37"/>
        <end position="46"/>
    </location>
</feature>
<evidence type="ECO:0000256" key="2">
    <source>
        <dbReference type="SAM" id="SignalP"/>
    </source>
</evidence>
<protein>
    <submittedName>
        <fullName evidence="4">PepSY domain-containing protein</fullName>
    </submittedName>
</protein>
<reference evidence="4" key="1">
    <citation type="journal article" date="2021" name="PeerJ">
        <title>Extensive microbial diversity within the chicken gut microbiome revealed by metagenomics and culture.</title>
        <authorList>
            <person name="Gilroy R."/>
            <person name="Ravi A."/>
            <person name="Getino M."/>
            <person name="Pursley I."/>
            <person name="Horton D.L."/>
            <person name="Alikhan N.F."/>
            <person name="Baker D."/>
            <person name="Gharbi K."/>
            <person name="Hall N."/>
            <person name="Watson M."/>
            <person name="Adriaenssens E.M."/>
            <person name="Foster-Nyarko E."/>
            <person name="Jarju S."/>
            <person name="Secka A."/>
            <person name="Antonio M."/>
            <person name="Oren A."/>
            <person name="Chaudhuri R.R."/>
            <person name="La Ragione R."/>
            <person name="Hildebrand F."/>
            <person name="Pallen M.J."/>
        </authorList>
    </citation>
    <scope>NUCLEOTIDE SEQUENCE</scope>
    <source>
        <strain evidence="4">ChiGjej3B3-7470</strain>
    </source>
</reference>
<evidence type="ECO:0000313" key="5">
    <source>
        <dbReference type="Proteomes" id="UP000712713"/>
    </source>
</evidence>
<evidence type="ECO:0000256" key="1">
    <source>
        <dbReference type="SAM" id="MobiDB-lite"/>
    </source>
</evidence>
<dbReference type="Pfam" id="PF03413">
    <property type="entry name" value="PepSY"/>
    <property type="match status" value="1"/>
</dbReference>
<dbReference type="EMBL" id="DYZF01000118">
    <property type="protein sequence ID" value="HJE51276.1"/>
    <property type="molecule type" value="Genomic_DNA"/>
</dbReference>
<dbReference type="InterPro" id="IPR025711">
    <property type="entry name" value="PepSY"/>
</dbReference>
<organism evidence="4 5">
    <name type="scientific">Tessaracoccus flavescens</name>
    <dbReference type="NCBI Taxonomy" id="399497"/>
    <lineage>
        <taxon>Bacteria</taxon>
        <taxon>Bacillati</taxon>
        <taxon>Actinomycetota</taxon>
        <taxon>Actinomycetes</taxon>
        <taxon>Propionibacteriales</taxon>
        <taxon>Propionibacteriaceae</taxon>
        <taxon>Tessaracoccus</taxon>
    </lineage>
</organism>
<feature type="region of interest" description="Disordered" evidence="1">
    <location>
        <begin position="25"/>
        <end position="62"/>
    </location>
</feature>
<name>A0A921JQP0_9ACTN</name>
<gene>
    <name evidence="4" type="ORF">K8V15_04755</name>
</gene>